<evidence type="ECO:0000313" key="2">
    <source>
        <dbReference type="EMBL" id="KAJ1205953.1"/>
    </source>
</evidence>
<name>A0AAV7VW98_PLEWA</name>
<reference evidence="2" key="1">
    <citation type="journal article" date="2022" name="bioRxiv">
        <title>Sequencing and chromosome-scale assembly of the giantPleurodeles waltlgenome.</title>
        <authorList>
            <person name="Brown T."/>
            <person name="Elewa A."/>
            <person name="Iarovenko S."/>
            <person name="Subramanian E."/>
            <person name="Araus A.J."/>
            <person name="Petzold A."/>
            <person name="Susuki M."/>
            <person name="Suzuki K.-i.T."/>
            <person name="Hayashi T."/>
            <person name="Toyoda A."/>
            <person name="Oliveira C."/>
            <person name="Osipova E."/>
            <person name="Leigh N.D."/>
            <person name="Simon A."/>
            <person name="Yun M.H."/>
        </authorList>
    </citation>
    <scope>NUCLEOTIDE SEQUENCE</scope>
    <source>
        <strain evidence="2">20211129_DDA</strain>
        <tissue evidence="2">Liver</tissue>
    </source>
</reference>
<keyword evidence="3" id="KW-1185">Reference proteome</keyword>
<dbReference type="Proteomes" id="UP001066276">
    <property type="component" value="Chromosome 1_2"/>
</dbReference>
<feature type="compositionally biased region" description="Basic and acidic residues" evidence="1">
    <location>
        <begin position="128"/>
        <end position="141"/>
    </location>
</feature>
<gene>
    <name evidence="2" type="ORF">NDU88_001372</name>
</gene>
<sequence>MPADRRVRNVERPRESRSPVYCAPGLPSELDPHQWRQLVHLASGCPPSNSATWGLENNKDRIGQGPAATKYSSPPLHASSDREVCFKDGTTDCETVATGLVELVKTFPSTLKINMAPKAARNSGSKAEGSKITHTGKDKGDSAGAVRRPITTAAKLSGKNTTSVGEDFKNDDGITPPLEVRGKAKSSPQSYLILLQKRKKITPNILCPRQQTVSL</sequence>
<organism evidence="2 3">
    <name type="scientific">Pleurodeles waltl</name>
    <name type="common">Iberian ribbed newt</name>
    <dbReference type="NCBI Taxonomy" id="8319"/>
    <lineage>
        <taxon>Eukaryota</taxon>
        <taxon>Metazoa</taxon>
        <taxon>Chordata</taxon>
        <taxon>Craniata</taxon>
        <taxon>Vertebrata</taxon>
        <taxon>Euteleostomi</taxon>
        <taxon>Amphibia</taxon>
        <taxon>Batrachia</taxon>
        <taxon>Caudata</taxon>
        <taxon>Salamandroidea</taxon>
        <taxon>Salamandridae</taxon>
        <taxon>Pleurodelinae</taxon>
        <taxon>Pleurodeles</taxon>
    </lineage>
</organism>
<feature type="region of interest" description="Disordered" evidence="1">
    <location>
        <begin position="118"/>
        <end position="183"/>
    </location>
</feature>
<feature type="compositionally biased region" description="Basic and acidic residues" evidence="1">
    <location>
        <begin position="1"/>
        <end position="17"/>
    </location>
</feature>
<dbReference type="EMBL" id="JANPWB010000002">
    <property type="protein sequence ID" value="KAJ1205953.1"/>
    <property type="molecule type" value="Genomic_DNA"/>
</dbReference>
<feature type="region of interest" description="Disordered" evidence="1">
    <location>
        <begin position="1"/>
        <end position="26"/>
    </location>
</feature>
<protein>
    <submittedName>
        <fullName evidence="2">Uncharacterized protein</fullName>
    </submittedName>
</protein>
<dbReference type="AlphaFoldDB" id="A0AAV7VW98"/>
<evidence type="ECO:0000313" key="3">
    <source>
        <dbReference type="Proteomes" id="UP001066276"/>
    </source>
</evidence>
<proteinExistence type="predicted"/>
<comment type="caution">
    <text evidence="2">The sequence shown here is derived from an EMBL/GenBank/DDBJ whole genome shotgun (WGS) entry which is preliminary data.</text>
</comment>
<accession>A0AAV7VW98</accession>
<evidence type="ECO:0000256" key="1">
    <source>
        <dbReference type="SAM" id="MobiDB-lite"/>
    </source>
</evidence>
<feature type="region of interest" description="Disordered" evidence="1">
    <location>
        <begin position="48"/>
        <end position="78"/>
    </location>
</feature>